<keyword evidence="2" id="KW-1185">Reference proteome</keyword>
<protein>
    <recommendedName>
        <fullName evidence="3">DUF3228 family protein</fullName>
    </recommendedName>
</protein>
<dbReference type="Gene3D" id="3.30.2310.50">
    <property type="entry name" value="Protein of unknown function (DUF3228), domain 1"/>
    <property type="match status" value="2"/>
</dbReference>
<dbReference type="EMBL" id="CP022540">
    <property type="protein sequence ID" value="ASP20262.1"/>
    <property type="molecule type" value="Genomic_DNA"/>
</dbReference>
<proteinExistence type="predicted"/>
<name>A0A222E292_9RHOB</name>
<organism evidence="1 2">
    <name type="scientific">Antarctobacter heliothermus</name>
    <dbReference type="NCBI Taxonomy" id="74033"/>
    <lineage>
        <taxon>Bacteria</taxon>
        <taxon>Pseudomonadati</taxon>
        <taxon>Pseudomonadota</taxon>
        <taxon>Alphaproteobacteria</taxon>
        <taxon>Rhodobacterales</taxon>
        <taxon>Roseobacteraceae</taxon>
        <taxon>Antarctobacter</taxon>
    </lineage>
</organism>
<dbReference type="InterPro" id="IPR021610">
    <property type="entry name" value="DUF3228"/>
</dbReference>
<evidence type="ECO:0000313" key="2">
    <source>
        <dbReference type="Proteomes" id="UP000203589"/>
    </source>
</evidence>
<sequence length="197" mass="21603">MQVPPIAMTDFALRNWHPEASGTRILGLSPQDLTNRCNAAMAQGAPLVDGYAPFCKHLFLENDTPTLCGFAPITPDNAHLLRSGYRARREGEMPVLERWFDTPAPRANWLDVILYSHAQMLLEAADYPEDQVVPDCDWGIVSIIGTLTPTEPPMPPITQWRNALGREAGGSGQPIDPASYAKAVAFWDQHAPVKTAG</sequence>
<evidence type="ECO:0008006" key="3">
    <source>
        <dbReference type="Google" id="ProtNLM"/>
    </source>
</evidence>
<dbReference type="PANTHER" id="PTHR38666">
    <property type="match status" value="1"/>
</dbReference>
<accession>A0A222E292</accession>
<dbReference type="Proteomes" id="UP000203589">
    <property type="component" value="Chromosome"/>
</dbReference>
<reference evidence="1 2" key="1">
    <citation type="submission" date="2017-07" db="EMBL/GenBank/DDBJ databases">
        <title>Genome Sequence of Antarctobacter heliothermus Strain SMS3 Isolated from a culture of the Diatom Skeletonema marinoi.</title>
        <authorList>
            <person name="Topel M."/>
            <person name="Pinder M.I.M."/>
            <person name="Johansson O.N."/>
            <person name="Kourtchenko O."/>
            <person name="Godhe A."/>
            <person name="Clarke A.K."/>
        </authorList>
    </citation>
    <scope>NUCLEOTIDE SEQUENCE [LARGE SCALE GENOMIC DNA]</scope>
    <source>
        <strain evidence="1 2">SMS3</strain>
    </source>
</reference>
<dbReference type="KEGG" id="aht:ANTHELSMS3_01566"/>
<dbReference type="AlphaFoldDB" id="A0A222E292"/>
<gene>
    <name evidence="1" type="ORF">ANTHELSMS3_01566</name>
</gene>
<evidence type="ECO:0000313" key="1">
    <source>
        <dbReference type="EMBL" id="ASP20262.1"/>
    </source>
</evidence>
<dbReference type="PANTHER" id="PTHR38666:SF2">
    <property type="entry name" value="FLAGELLAR ASSOCIATED PROTEIN"/>
    <property type="match status" value="1"/>
</dbReference>
<dbReference type="Pfam" id="PF11539">
    <property type="entry name" value="DUF3228"/>
    <property type="match status" value="1"/>
</dbReference>